<dbReference type="OrthoDB" id="10472264at2759"/>
<evidence type="ECO:0000313" key="7">
    <source>
        <dbReference type="Proteomes" id="UP000247409"/>
    </source>
</evidence>
<evidence type="ECO:0000256" key="1">
    <source>
        <dbReference type="ARBA" id="ARBA00008182"/>
    </source>
</evidence>
<evidence type="ECO:0000256" key="5">
    <source>
        <dbReference type="ARBA" id="ARBA00023307"/>
    </source>
</evidence>
<keyword evidence="3" id="KW-0249">Electron transport</keyword>
<keyword evidence="7" id="KW-1185">Reference proteome</keyword>
<dbReference type="InterPro" id="IPR012128">
    <property type="entry name" value="Phycobilisome_asu/bsu"/>
</dbReference>
<keyword evidence="5" id="KW-0089">Bile pigment</keyword>
<dbReference type="InterPro" id="IPR038719">
    <property type="entry name" value="Phycobilisome_asu/bsu_sf"/>
</dbReference>
<evidence type="ECO:0000313" key="6">
    <source>
        <dbReference type="EMBL" id="PXF41822.1"/>
    </source>
</evidence>
<comment type="similarity">
    <text evidence="1">Belongs to the phycobiliprotein family.</text>
</comment>
<protein>
    <submittedName>
        <fullName evidence="6">Uncharacterized protein</fullName>
    </submittedName>
</protein>
<organism evidence="6 7">
    <name type="scientific">Gracilariopsis chorda</name>
    <dbReference type="NCBI Taxonomy" id="448386"/>
    <lineage>
        <taxon>Eukaryota</taxon>
        <taxon>Rhodophyta</taxon>
        <taxon>Florideophyceae</taxon>
        <taxon>Rhodymeniophycidae</taxon>
        <taxon>Gracilariales</taxon>
        <taxon>Gracilariaceae</taxon>
        <taxon>Gracilariopsis</taxon>
    </lineage>
</organism>
<dbReference type="AlphaFoldDB" id="A0A2V3IIC7"/>
<dbReference type="InterPro" id="IPR009050">
    <property type="entry name" value="Globin-like_sf"/>
</dbReference>
<proteinExistence type="inferred from homology"/>
<dbReference type="Proteomes" id="UP000247409">
    <property type="component" value="Unassembled WGS sequence"/>
</dbReference>
<dbReference type="Pfam" id="PF00502">
    <property type="entry name" value="Phycobilisome"/>
    <property type="match status" value="1"/>
</dbReference>
<gene>
    <name evidence="6" type="ORF">BWQ96_08470</name>
</gene>
<evidence type="ECO:0000256" key="4">
    <source>
        <dbReference type="ARBA" id="ARBA00022991"/>
    </source>
</evidence>
<dbReference type="GO" id="GO:0030089">
    <property type="term" value="C:phycobilisome"/>
    <property type="evidence" value="ECO:0007669"/>
    <property type="project" value="InterPro"/>
</dbReference>
<evidence type="ECO:0000256" key="3">
    <source>
        <dbReference type="ARBA" id="ARBA00022982"/>
    </source>
</evidence>
<dbReference type="EMBL" id="NBIV01000193">
    <property type="protein sequence ID" value="PXF41822.1"/>
    <property type="molecule type" value="Genomic_DNA"/>
</dbReference>
<comment type="caution">
    <text evidence="6">The sequence shown here is derived from an EMBL/GenBank/DDBJ whole genome shotgun (WGS) entry which is preliminary data.</text>
</comment>
<keyword evidence="4" id="KW-0157">Chromophore</keyword>
<name>A0A2V3IIC7_9FLOR</name>
<sequence length="182" mass="20001">MVTTERERTATLSRRAAKLQSYLRGHKSILRPGEGFSSTTATLFRKNDTALLLTPLEELATNAHMLPGGSVAATIFVSQEQISTMMQDLSDGMAEDKAAVFQSSMAQLVRIISYGIAAGSLDFVHENNIGIMNLLHKEVGLEAQVLHSALRQVRDFIVQQVTEPDLVQLTNDCFEVVVQKLV</sequence>
<dbReference type="GO" id="GO:0015979">
    <property type="term" value="P:photosynthesis"/>
    <property type="evidence" value="ECO:0007669"/>
    <property type="project" value="InterPro"/>
</dbReference>
<keyword evidence="2" id="KW-0813">Transport</keyword>
<dbReference type="Gene3D" id="1.10.490.20">
    <property type="entry name" value="Phycocyanins"/>
    <property type="match status" value="1"/>
</dbReference>
<dbReference type="SUPFAM" id="SSF46458">
    <property type="entry name" value="Globin-like"/>
    <property type="match status" value="1"/>
</dbReference>
<accession>A0A2V3IIC7</accession>
<evidence type="ECO:0000256" key="2">
    <source>
        <dbReference type="ARBA" id="ARBA00022448"/>
    </source>
</evidence>
<reference evidence="6 7" key="1">
    <citation type="journal article" date="2018" name="Mol. Biol. Evol.">
        <title>Analysis of the draft genome of the red seaweed Gracilariopsis chorda provides insights into genome size evolution in Rhodophyta.</title>
        <authorList>
            <person name="Lee J."/>
            <person name="Yang E.C."/>
            <person name="Graf L."/>
            <person name="Yang J.H."/>
            <person name="Qiu H."/>
            <person name="Zel Zion U."/>
            <person name="Chan C.X."/>
            <person name="Stephens T.G."/>
            <person name="Weber A.P.M."/>
            <person name="Boo G.H."/>
            <person name="Boo S.M."/>
            <person name="Kim K.M."/>
            <person name="Shin Y."/>
            <person name="Jung M."/>
            <person name="Lee S.J."/>
            <person name="Yim H.S."/>
            <person name="Lee J.H."/>
            <person name="Bhattacharya D."/>
            <person name="Yoon H.S."/>
        </authorList>
    </citation>
    <scope>NUCLEOTIDE SEQUENCE [LARGE SCALE GENOMIC DNA]</scope>
    <source>
        <strain evidence="6 7">SKKU-2015</strain>
        <tissue evidence="6">Whole body</tissue>
    </source>
</reference>